<dbReference type="GeneID" id="100647539"/>
<keyword evidence="1" id="KW-0472">Membrane</keyword>
<dbReference type="RefSeq" id="XP_003397478.3">
    <property type="nucleotide sequence ID" value="XM_003397430.4"/>
</dbReference>
<reference evidence="4 5" key="1">
    <citation type="submission" date="2025-04" db="UniProtKB">
        <authorList>
            <consortium name="RefSeq"/>
        </authorList>
    </citation>
    <scope>IDENTIFICATION</scope>
</reference>
<keyword evidence="1" id="KW-1133">Transmembrane helix</keyword>
<evidence type="ECO:0000313" key="4">
    <source>
        <dbReference type="RefSeq" id="XP_003397478.3"/>
    </source>
</evidence>
<proteinExistence type="predicted"/>
<evidence type="ECO:0000313" key="5">
    <source>
        <dbReference type="RefSeq" id="XP_048264472.1"/>
    </source>
</evidence>
<dbReference type="PANTHER" id="PTHR16740:SF1">
    <property type="entry name" value="CYTOCHROME B5-RELATED PROTEIN-RELATED"/>
    <property type="match status" value="1"/>
</dbReference>
<dbReference type="PROSITE" id="PS50255">
    <property type="entry name" value="CYTOCHROME_B5_2"/>
    <property type="match status" value="1"/>
</dbReference>
<evidence type="ECO:0000313" key="6">
    <source>
        <dbReference type="RefSeq" id="XP_048264473.1"/>
    </source>
</evidence>
<dbReference type="InterPro" id="IPR001199">
    <property type="entry name" value="Cyt_B5-like_heme/steroid-bd"/>
</dbReference>
<feature type="transmembrane region" description="Helical" evidence="1">
    <location>
        <begin position="162"/>
        <end position="181"/>
    </location>
</feature>
<organism evidence="3 5">
    <name type="scientific">Bombus terrestris</name>
    <name type="common">Buff-tailed bumblebee</name>
    <name type="synonym">Apis terrestris</name>
    <dbReference type="NCBI Taxonomy" id="30195"/>
    <lineage>
        <taxon>Eukaryota</taxon>
        <taxon>Metazoa</taxon>
        <taxon>Ecdysozoa</taxon>
        <taxon>Arthropoda</taxon>
        <taxon>Hexapoda</taxon>
        <taxon>Insecta</taxon>
        <taxon>Pterygota</taxon>
        <taxon>Neoptera</taxon>
        <taxon>Endopterygota</taxon>
        <taxon>Hymenoptera</taxon>
        <taxon>Apocrita</taxon>
        <taxon>Aculeata</taxon>
        <taxon>Apoidea</taxon>
        <taxon>Anthophila</taxon>
        <taxon>Apidae</taxon>
        <taxon>Bombus</taxon>
        <taxon>Bombus</taxon>
    </lineage>
</organism>
<evidence type="ECO:0000259" key="2">
    <source>
        <dbReference type="PROSITE" id="PS50255"/>
    </source>
</evidence>
<dbReference type="RefSeq" id="XP_048264473.1">
    <property type="nucleotide sequence ID" value="XM_048408516.1"/>
</dbReference>
<dbReference type="Proteomes" id="UP000835206">
    <property type="component" value="Chromosome 9"/>
</dbReference>
<name>A0A9C6SLL3_BOMTE</name>
<dbReference type="Pfam" id="PF00173">
    <property type="entry name" value="Cyt-b5"/>
    <property type="match status" value="1"/>
</dbReference>
<dbReference type="InterPro" id="IPR036400">
    <property type="entry name" value="Cyt_B5-like_heme/steroid_sf"/>
</dbReference>
<dbReference type="GO" id="GO:0006629">
    <property type="term" value="P:lipid metabolic process"/>
    <property type="evidence" value="ECO:0007669"/>
    <property type="project" value="InterPro"/>
</dbReference>
<dbReference type="CTD" id="35008"/>
<dbReference type="KEGG" id="bter:100647539"/>
<dbReference type="RefSeq" id="XP_048264472.1">
    <property type="nucleotide sequence ID" value="XM_048408515.1"/>
</dbReference>
<feature type="domain" description="Cytochrome b5 heme-binding" evidence="2">
    <location>
        <begin position="22"/>
        <end position="98"/>
    </location>
</feature>
<gene>
    <name evidence="4 5 6" type="primary">LOC100647539</name>
</gene>
<dbReference type="SUPFAM" id="SSF55856">
    <property type="entry name" value="Cytochrome b5-like heme/steroid binding domain"/>
    <property type="match status" value="1"/>
</dbReference>
<accession>A0A9C6SLL3</accession>
<dbReference type="OrthoDB" id="260519at2759"/>
<feature type="transmembrane region" description="Helical" evidence="1">
    <location>
        <begin position="239"/>
        <end position="261"/>
    </location>
</feature>
<dbReference type="AlphaFoldDB" id="A0A9C6SLL3"/>
<evidence type="ECO:0000256" key="1">
    <source>
        <dbReference type="SAM" id="Phobius"/>
    </source>
</evidence>
<dbReference type="InterPro" id="IPR053100">
    <property type="entry name" value="Cytochrome_b5-related"/>
</dbReference>
<evidence type="ECO:0000313" key="3">
    <source>
        <dbReference type="Proteomes" id="UP000835206"/>
    </source>
</evidence>
<feature type="transmembrane region" description="Helical" evidence="1">
    <location>
        <begin position="281"/>
        <end position="306"/>
    </location>
</feature>
<protein>
    <submittedName>
        <fullName evidence="4 5">Cytochrome b5-related protein</fullName>
    </submittedName>
</protein>
<dbReference type="PANTHER" id="PTHR16740">
    <property type="entry name" value="CYTOCHROME B5-RELATED PROTEIN-RELATED"/>
    <property type="match status" value="1"/>
</dbReference>
<dbReference type="Pfam" id="PF00487">
    <property type="entry name" value="FA_desaturase"/>
    <property type="match status" value="1"/>
</dbReference>
<keyword evidence="1" id="KW-0812">Transmembrane</keyword>
<keyword evidence="3" id="KW-1185">Reference proteome</keyword>
<sequence>MRKLESSIPGFENFPGRDTKFQTAYSFLEARRQIDGAEGLWRIQNNLYDLEGFAKFHPGGAEWIRLTKGTDITELFESHHLTDKAAKLLPKYLVREAVSPRKLPLTFEPNGFFSTFKKRALEALKDVDFHRPSSKTNLIADFFVTTTVLLSLAVAYTQSYLIIVLAGIFLGWTTVIGHNYFHMRNSFRMYYFDLSTLSSKDWRITHAMSHHIYPNTLWDYEIYSLEPYLSWLPDPKKSLLKGIISQLMSPIIWALAFYAQAIKRYYSVFFEYRKFEFRDAVPFFLPISMSFLAPSIFVGVKLWLLIILTGSFLFSMTGFNAAHHHPDIFHDGDIYRNDFDWGLLELDAVRERTVIDDSDLLVLTNFGLHGLHHLLPTVDHCYLSLCEKAFQETCKEFGVSTKKFTQWELVKGQFKQILRKERKKNIR</sequence>
<dbReference type="SMART" id="SM01117">
    <property type="entry name" value="Cyt-b5"/>
    <property type="match status" value="1"/>
</dbReference>
<dbReference type="InterPro" id="IPR005804">
    <property type="entry name" value="FA_desaturase_dom"/>
</dbReference>
<dbReference type="Gene3D" id="3.10.120.10">
    <property type="entry name" value="Cytochrome b5-like heme/steroid binding domain"/>
    <property type="match status" value="1"/>
</dbReference>
<feature type="transmembrane region" description="Helical" evidence="1">
    <location>
        <begin position="138"/>
        <end position="156"/>
    </location>
</feature>